<name>A0A5E4YR65_9BURK</name>
<evidence type="ECO:0000313" key="2">
    <source>
        <dbReference type="EMBL" id="VVE51002.1"/>
    </source>
</evidence>
<keyword evidence="3" id="KW-1185">Reference proteome</keyword>
<evidence type="ECO:0000313" key="3">
    <source>
        <dbReference type="Proteomes" id="UP000406256"/>
    </source>
</evidence>
<feature type="compositionally biased region" description="Basic and acidic residues" evidence="1">
    <location>
        <begin position="114"/>
        <end position="123"/>
    </location>
</feature>
<organism evidence="2 3">
    <name type="scientific">Pandoraea anhela</name>
    <dbReference type="NCBI Taxonomy" id="2508295"/>
    <lineage>
        <taxon>Bacteria</taxon>
        <taxon>Pseudomonadati</taxon>
        <taxon>Pseudomonadota</taxon>
        <taxon>Betaproteobacteria</taxon>
        <taxon>Burkholderiales</taxon>
        <taxon>Burkholderiaceae</taxon>
        <taxon>Pandoraea</taxon>
    </lineage>
</organism>
<accession>A0A5E4YR65</accession>
<feature type="region of interest" description="Disordered" evidence="1">
    <location>
        <begin position="54"/>
        <end position="141"/>
    </location>
</feature>
<feature type="compositionally biased region" description="Basic and acidic residues" evidence="1">
    <location>
        <begin position="56"/>
        <end position="71"/>
    </location>
</feature>
<reference evidence="2 3" key="1">
    <citation type="submission" date="2019-08" db="EMBL/GenBank/DDBJ databases">
        <authorList>
            <person name="Peeters C."/>
        </authorList>
    </citation>
    <scope>NUCLEOTIDE SEQUENCE [LARGE SCALE GENOMIC DNA]</scope>
    <source>
        <strain evidence="2 3">LMG 31108</strain>
    </source>
</reference>
<gene>
    <name evidence="2" type="ORF">PAN31108_04698</name>
</gene>
<proteinExistence type="predicted"/>
<evidence type="ECO:0000256" key="1">
    <source>
        <dbReference type="SAM" id="MobiDB-lite"/>
    </source>
</evidence>
<dbReference type="RefSeq" id="WP_246184116.1">
    <property type="nucleotide sequence ID" value="NZ_CABPSB010000025.1"/>
</dbReference>
<sequence>MESAQDKITGEIVEAEQLWLIASVDKDRYVCRGCGVKLTPAAYRPENVVRPYFTARDTDHRPNCDVDGERKLARKGKKQRLSTPRDGFPAPYPSKLVLRDRRIITDGPDSEDSDATRRRDASARRTTGSDQDTPTTSRRRAANTIRPICRTFINFPYDRDLELDVPGVLATKYISVFKKLKWDELVSYPDARIFYAAIRWSKPVESDEYLEIIVDAGERDQEKRLTQGHRIRVEWAEWSKAKRTYVRNEIEAARKEAIAAKNSDANEKGYLFFIGEQDAGDASLFHVNDHRLICCLVDEITYPTLAR</sequence>
<protein>
    <submittedName>
        <fullName evidence="2">Uncharacterized protein</fullName>
    </submittedName>
</protein>
<dbReference type="EMBL" id="CABPSB010000025">
    <property type="protein sequence ID" value="VVE51002.1"/>
    <property type="molecule type" value="Genomic_DNA"/>
</dbReference>
<dbReference type="Proteomes" id="UP000406256">
    <property type="component" value="Unassembled WGS sequence"/>
</dbReference>
<dbReference type="AlphaFoldDB" id="A0A5E4YR65"/>